<protein>
    <submittedName>
        <fullName evidence="1">Phosphoglycolate phosphatase</fullName>
    </submittedName>
</protein>
<sequence length="250" mass="26332">MGGDRTVSTTIRDRNHKTRNVAVTFRPQLHATPGSVSGRAYPEIVSFTVGFDLDMTLIDPREGMIEVFAVLAKEFRIPLDGVGFVSRLGPPLSHELARYDLDEKTIAAVIARYRAIYPAIAIPRTVPMPGAVAALNSVTARGGRAVVVTAKFGPTAQAHLDLMGVTVEAVIGDLWSTGKAVALQEYGAEVYVGDHLGDITGARAADALAVAVATGPISAADLAAAGADVVLGDLTEFPQWLDSYLLATVH</sequence>
<dbReference type="InterPro" id="IPR050155">
    <property type="entry name" value="HAD-like_hydrolase_sf"/>
</dbReference>
<dbReference type="GO" id="GO:0005829">
    <property type="term" value="C:cytosol"/>
    <property type="evidence" value="ECO:0007669"/>
    <property type="project" value="TreeGrafter"/>
</dbReference>
<dbReference type="Pfam" id="PF12710">
    <property type="entry name" value="HAD"/>
    <property type="match status" value="1"/>
</dbReference>
<gene>
    <name evidence="1" type="ORF">SAMN04515671_0777</name>
</gene>
<dbReference type="PANTHER" id="PTHR43434:SF1">
    <property type="entry name" value="PHOSPHOGLYCOLATE PHOSPHATASE"/>
    <property type="match status" value="1"/>
</dbReference>
<reference evidence="1 2" key="1">
    <citation type="submission" date="2016-10" db="EMBL/GenBank/DDBJ databases">
        <authorList>
            <person name="de Groot N.N."/>
        </authorList>
    </citation>
    <scope>NUCLEOTIDE SEQUENCE [LARGE SCALE GENOMIC DNA]</scope>
    <source>
        <strain evidence="2">P4-7,KCTC 19426,CECT 7604</strain>
    </source>
</reference>
<dbReference type="AlphaFoldDB" id="A0A1H0J5B4"/>
<keyword evidence="2" id="KW-1185">Reference proteome</keyword>
<accession>A0A1H0J5B4</accession>
<proteinExistence type="predicted"/>
<dbReference type="InterPro" id="IPR036412">
    <property type="entry name" value="HAD-like_sf"/>
</dbReference>
<evidence type="ECO:0000313" key="2">
    <source>
        <dbReference type="Proteomes" id="UP000198741"/>
    </source>
</evidence>
<name>A0A1H0J5B4_9ACTN</name>
<dbReference type="InterPro" id="IPR023198">
    <property type="entry name" value="PGP-like_dom2"/>
</dbReference>
<dbReference type="Gene3D" id="1.10.150.240">
    <property type="entry name" value="Putative phosphatase, domain 2"/>
    <property type="match status" value="1"/>
</dbReference>
<dbReference type="GO" id="GO:0008967">
    <property type="term" value="F:phosphoglycolate phosphatase activity"/>
    <property type="evidence" value="ECO:0007669"/>
    <property type="project" value="TreeGrafter"/>
</dbReference>
<dbReference type="PANTHER" id="PTHR43434">
    <property type="entry name" value="PHOSPHOGLYCOLATE PHOSPHATASE"/>
    <property type="match status" value="1"/>
</dbReference>
<evidence type="ECO:0000313" key="1">
    <source>
        <dbReference type="EMBL" id="SDO38670.1"/>
    </source>
</evidence>
<dbReference type="SFLD" id="SFLDS00003">
    <property type="entry name" value="Haloacid_Dehalogenase"/>
    <property type="match status" value="1"/>
</dbReference>
<organism evidence="1 2">
    <name type="scientific">Nakamurella panacisegetis</name>
    <dbReference type="NCBI Taxonomy" id="1090615"/>
    <lineage>
        <taxon>Bacteria</taxon>
        <taxon>Bacillati</taxon>
        <taxon>Actinomycetota</taxon>
        <taxon>Actinomycetes</taxon>
        <taxon>Nakamurellales</taxon>
        <taxon>Nakamurellaceae</taxon>
        <taxon>Nakamurella</taxon>
    </lineage>
</organism>
<dbReference type="SFLD" id="SFLDG01129">
    <property type="entry name" value="C1.5:_HAD__Beta-PGM__Phosphata"/>
    <property type="match status" value="1"/>
</dbReference>
<dbReference type="STRING" id="1090615.SAMN04515671_0777"/>
<dbReference type="SUPFAM" id="SSF56784">
    <property type="entry name" value="HAD-like"/>
    <property type="match status" value="1"/>
</dbReference>
<dbReference type="InterPro" id="IPR023214">
    <property type="entry name" value="HAD_sf"/>
</dbReference>
<dbReference type="Proteomes" id="UP000198741">
    <property type="component" value="Chromosome I"/>
</dbReference>
<dbReference type="Gene3D" id="3.40.50.1000">
    <property type="entry name" value="HAD superfamily/HAD-like"/>
    <property type="match status" value="1"/>
</dbReference>
<dbReference type="GO" id="GO:0006281">
    <property type="term" value="P:DNA repair"/>
    <property type="evidence" value="ECO:0007669"/>
    <property type="project" value="TreeGrafter"/>
</dbReference>
<dbReference type="EMBL" id="LT629710">
    <property type="protein sequence ID" value="SDO38670.1"/>
    <property type="molecule type" value="Genomic_DNA"/>
</dbReference>